<evidence type="ECO:0000259" key="8">
    <source>
        <dbReference type="Pfam" id="PF01431"/>
    </source>
</evidence>
<protein>
    <recommendedName>
        <fullName evidence="12">Peptidase M13 C-terminal domain-containing protein</fullName>
    </recommendedName>
</protein>
<dbReference type="GO" id="GO:0005886">
    <property type="term" value="C:plasma membrane"/>
    <property type="evidence" value="ECO:0007669"/>
    <property type="project" value="TreeGrafter"/>
</dbReference>
<evidence type="ECO:0000313" key="11">
    <source>
        <dbReference type="Proteomes" id="UP000258309"/>
    </source>
</evidence>
<evidence type="ECO:0000256" key="4">
    <source>
        <dbReference type="ARBA" id="ARBA00022723"/>
    </source>
</evidence>
<dbReference type="PRINTS" id="PR00786">
    <property type="entry name" value="NEPRILYSIN"/>
</dbReference>
<dbReference type="GO" id="GO:0046872">
    <property type="term" value="F:metal ion binding"/>
    <property type="evidence" value="ECO:0007669"/>
    <property type="project" value="UniProtKB-KW"/>
</dbReference>
<dbReference type="STRING" id="5539.A0A3E2HEX1"/>
<keyword evidence="4" id="KW-0479">Metal-binding</keyword>
<dbReference type="PANTHER" id="PTHR11733:SF167">
    <property type="entry name" value="FI17812P1-RELATED"/>
    <property type="match status" value="1"/>
</dbReference>
<feature type="non-terminal residue" evidence="10">
    <location>
        <position position="1"/>
    </location>
</feature>
<evidence type="ECO:0000256" key="2">
    <source>
        <dbReference type="ARBA" id="ARBA00007357"/>
    </source>
</evidence>
<dbReference type="InterPro" id="IPR008753">
    <property type="entry name" value="Peptidase_M13_N"/>
</dbReference>
<keyword evidence="11" id="KW-1185">Reference proteome</keyword>
<keyword evidence="3" id="KW-0645">Protease</keyword>
<dbReference type="AlphaFoldDB" id="A0A3E2HEX1"/>
<dbReference type="InterPro" id="IPR018497">
    <property type="entry name" value="Peptidase_M13_C"/>
</dbReference>
<sequence>MNPSQSRSTSKFVIIRSPIFLQQLSKILSHTPSNVIEAFFVWKAIQEYAPRIEDPKLKPLKQFQNKLGGRLTETSEERWKQCVRDVGQEVSWILSKFYIKQKFPAEAKDLGNQIIANVRNALVDLLQNAAWMTRYPTRNPNVLLARSLNIYYEHLNLGKPTQHDEFRMSPLTVTAWYTANHNEIGFPAAFLQPPVPFDPSVPSYLSYGALGSVIGHELTHGFDPSGSQYDYDGRLRNWWSNSTREAFAHKSNCFVYQYSNYTIPKSHGKYRVNGSLTLSENVVDAGGVHAAFWAWRRREERSFATLLRVLEYFTKDQLFIVSYGRFWCSNGDSEELYRKMLINAHAPEDVRLLGTMENSREFKQAFGCTESKPQSIGAQPWFSPAVRHRR</sequence>
<dbReference type="Pfam" id="PF01431">
    <property type="entry name" value="Peptidase_M13"/>
    <property type="match status" value="1"/>
</dbReference>
<dbReference type="PANTHER" id="PTHR11733">
    <property type="entry name" value="ZINC METALLOPROTEASE FAMILY M13 NEPRILYSIN-RELATED"/>
    <property type="match status" value="1"/>
</dbReference>
<evidence type="ECO:0000256" key="1">
    <source>
        <dbReference type="ARBA" id="ARBA00001947"/>
    </source>
</evidence>
<feature type="domain" description="Peptidase M13 C-terminal" evidence="8">
    <location>
        <begin position="175"/>
        <end position="373"/>
    </location>
</feature>
<comment type="cofactor">
    <cofactor evidence="1">
        <name>Zn(2+)</name>
        <dbReference type="ChEBI" id="CHEBI:29105"/>
    </cofactor>
</comment>
<keyword evidence="5" id="KW-0378">Hydrolase</keyword>
<feature type="domain" description="Peptidase M13 N-terminal" evidence="9">
    <location>
        <begin position="9"/>
        <end position="134"/>
    </location>
</feature>
<dbReference type="CDD" id="cd08662">
    <property type="entry name" value="M13"/>
    <property type="match status" value="1"/>
</dbReference>
<dbReference type="Gene3D" id="3.40.390.10">
    <property type="entry name" value="Collagenase (Catalytic Domain)"/>
    <property type="match status" value="1"/>
</dbReference>
<dbReference type="GO" id="GO:0004222">
    <property type="term" value="F:metalloendopeptidase activity"/>
    <property type="evidence" value="ECO:0007669"/>
    <property type="project" value="InterPro"/>
</dbReference>
<keyword evidence="6" id="KW-0862">Zinc</keyword>
<dbReference type="PROSITE" id="PS51885">
    <property type="entry name" value="NEPRILYSIN"/>
    <property type="match status" value="1"/>
</dbReference>
<proteinExistence type="inferred from homology"/>
<dbReference type="OrthoDB" id="6475849at2759"/>
<dbReference type="GO" id="GO:0016485">
    <property type="term" value="P:protein processing"/>
    <property type="evidence" value="ECO:0007669"/>
    <property type="project" value="TreeGrafter"/>
</dbReference>
<name>A0A3E2HEX1_SCYLI</name>
<dbReference type="Pfam" id="PF05649">
    <property type="entry name" value="Peptidase_M13_N"/>
    <property type="match status" value="1"/>
</dbReference>
<evidence type="ECO:0000256" key="3">
    <source>
        <dbReference type="ARBA" id="ARBA00022670"/>
    </source>
</evidence>
<organism evidence="10 11">
    <name type="scientific">Scytalidium lignicola</name>
    <name type="common">Hyphomycete</name>
    <dbReference type="NCBI Taxonomy" id="5539"/>
    <lineage>
        <taxon>Eukaryota</taxon>
        <taxon>Fungi</taxon>
        <taxon>Dikarya</taxon>
        <taxon>Ascomycota</taxon>
        <taxon>Pezizomycotina</taxon>
        <taxon>Leotiomycetes</taxon>
        <taxon>Leotiomycetes incertae sedis</taxon>
        <taxon>Scytalidium</taxon>
    </lineage>
</organism>
<evidence type="ECO:0000256" key="5">
    <source>
        <dbReference type="ARBA" id="ARBA00022801"/>
    </source>
</evidence>
<keyword evidence="7" id="KW-0482">Metalloprotease</keyword>
<dbReference type="InterPro" id="IPR024079">
    <property type="entry name" value="MetalloPept_cat_dom_sf"/>
</dbReference>
<comment type="caution">
    <text evidence="10">The sequence shown here is derived from an EMBL/GenBank/DDBJ whole genome shotgun (WGS) entry which is preliminary data.</text>
</comment>
<evidence type="ECO:0000313" key="10">
    <source>
        <dbReference type="EMBL" id="RFU31702.1"/>
    </source>
</evidence>
<dbReference type="InterPro" id="IPR000718">
    <property type="entry name" value="Peptidase_M13"/>
</dbReference>
<dbReference type="Proteomes" id="UP000258309">
    <property type="component" value="Unassembled WGS sequence"/>
</dbReference>
<feature type="non-terminal residue" evidence="10">
    <location>
        <position position="390"/>
    </location>
</feature>
<evidence type="ECO:0008006" key="12">
    <source>
        <dbReference type="Google" id="ProtNLM"/>
    </source>
</evidence>
<evidence type="ECO:0000256" key="6">
    <source>
        <dbReference type="ARBA" id="ARBA00022833"/>
    </source>
</evidence>
<gene>
    <name evidence="10" type="ORF">B7463_g4631</name>
</gene>
<evidence type="ECO:0000256" key="7">
    <source>
        <dbReference type="ARBA" id="ARBA00023049"/>
    </source>
</evidence>
<accession>A0A3E2HEX1</accession>
<comment type="similarity">
    <text evidence="2">Belongs to the peptidase M13 family.</text>
</comment>
<reference evidence="10 11" key="1">
    <citation type="submission" date="2018-05" db="EMBL/GenBank/DDBJ databases">
        <title>Draft genome sequence of Scytalidium lignicola DSM 105466, a ubiquitous saprotrophic fungus.</title>
        <authorList>
            <person name="Buettner E."/>
            <person name="Gebauer A.M."/>
            <person name="Hofrichter M."/>
            <person name="Liers C."/>
            <person name="Kellner H."/>
        </authorList>
    </citation>
    <scope>NUCLEOTIDE SEQUENCE [LARGE SCALE GENOMIC DNA]</scope>
    <source>
        <strain evidence="10 11">DSM 105466</strain>
    </source>
</reference>
<dbReference type="SUPFAM" id="SSF55486">
    <property type="entry name" value="Metalloproteases ('zincins'), catalytic domain"/>
    <property type="match status" value="1"/>
</dbReference>
<dbReference type="OMA" id="EHERGKQ"/>
<evidence type="ECO:0000259" key="9">
    <source>
        <dbReference type="Pfam" id="PF05649"/>
    </source>
</evidence>
<dbReference type="EMBL" id="NCSJ02000070">
    <property type="protein sequence ID" value="RFU31702.1"/>
    <property type="molecule type" value="Genomic_DNA"/>
</dbReference>